<proteinExistence type="predicted"/>
<gene>
    <name evidence="1" type="ordered locus">Ccur_13840</name>
</gene>
<organism evidence="1 2">
    <name type="scientific">Cryptobacterium curtum (strain ATCC 700683 / DSM 15641 / CCUG 43107 / 12-3)</name>
    <dbReference type="NCBI Taxonomy" id="469378"/>
    <lineage>
        <taxon>Bacteria</taxon>
        <taxon>Bacillati</taxon>
        <taxon>Actinomycetota</taxon>
        <taxon>Coriobacteriia</taxon>
        <taxon>Eggerthellales</taxon>
        <taxon>Eggerthellaceae</taxon>
        <taxon>Cryptobacterium</taxon>
    </lineage>
</organism>
<dbReference type="STRING" id="469378.Ccur_13840"/>
<dbReference type="eggNOG" id="COG0610">
    <property type="taxonomic scope" value="Bacteria"/>
</dbReference>
<reference evidence="1 2" key="1">
    <citation type="journal article" date="2009" name="Stand. Genomic Sci.">
        <title>Complete genome sequence of Cryptobacterium curtum type strain (12-3).</title>
        <authorList>
            <person name="Mavrommatis K."/>
            <person name="Pukall R."/>
            <person name="Rohde C."/>
            <person name="Chen F."/>
            <person name="Sims D."/>
            <person name="Brettin T."/>
            <person name="Kuske C."/>
            <person name="Detter J.C."/>
            <person name="Han C."/>
            <person name="Lapidus A."/>
            <person name="Copeland A."/>
            <person name="Glavina Del Rio T."/>
            <person name="Nolan M."/>
            <person name="Lucas S."/>
            <person name="Tice H."/>
            <person name="Cheng J.F."/>
            <person name="Bruce D."/>
            <person name="Goodwin L."/>
            <person name="Pitluck S."/>
            <person name="Ovchinnikova G."/>
            <person name="Pati A."/>
            <person name="Ivanova N."/>
            <person name="Chen A."/>
            <person name="Palaniappan K."/>
            <person name="Chain P."/>
            <person name="D'haeseleer P."/>
            <person name="Goker M."/>
            <person name="Bristow J."/>
            <person name="Eisen J.A."/>
            <person name="Markowitz V."/>
            <person name="Hugenholtz P."/>
            <person name="Rohde M."/>
            <person name="Klenk H.P."/>
            <person name="Kyrpides N.C."/>
        </authorList>
    </citation>
    <scope>NUCLEOTIDE SEQUENCE [LARGE SCALE GENOMIC DNA]</scope>
    <source>
        <strain evidence="2">ATCC 700683 / DSM 15641 / 12-3</strain>
    </source>
</reference>
<protein>
    <submittedName>
        <fullName evidence="1">Uncharacterized protein</fullName>
    </submittedName>
</protein>
<keyword evidence="2" id="KW-1185">Reference proteome</keyword>
<evidence type="ECO:0000313" key="1">
    <source>
        <dbReference type="EMBL" id="ACU95059.1"/>
    </source>
</evidence>
<dbReference type="KEGG" id="ccu:Ccur_13840"/>
<dbReference type="AlphaFoldDB" id="C7MLB2"/>
<dbReference type="Proteomes" id="UP000000954">
    <property type="component" value="Chromosome"/>
</dbReference>
<evidence type="ECO:0000313" key="2">
    <source>
        <dbReference type="Proteomes" id="UP000000954"/>
    </source>
</evidence>
<accession>C7MLB2</accession>
<name>C7MLB2_CRYCD</name>
<dbReference type="HOGENOM" id="CLU_2914764_0_0_11"/>
<dbReference type="EMBL" id="CP001682">
    <property type="protein sequence ID" value="ACU95059.1"/>
    <property type="molecule type" value="Genomic_DNA"/>
</dbReference>
<sequence>MPTTTAAAWRHQTREATLPRADDLVRKLKGNPSFIFILIQKFNNPDIELIIPDHDVVILCD</sequence>